<protein>
    <recommendedName>
        <fullName evidence="4">Aminoglycoside phosphotransferase domain-containing protein</fullName>
    </recommendedName>
</protein>
<organism evidence="2 3">
    <name type="scientific">Streptacidiphilus cavernicola</name>
    <dbReference type="NCBI Taxonomy" id="3342716"/>
    <lineage>
        <taxon>Bacteria</taxon>
        <taxon>Bacillati</taxon>
        <taxon>Actinomycetota</taxon>
        <taxon>Actinomycetes</taxon>
        <taxon>Kitasatosporales</taxon>
        <taxon>Streptomycetaceae</taxon>
        <taxon>Streptacidiphilus</taxon>
    </lineage>
</organism>
<sequence length="306" mass="33770">MTRPDTDTAVRMRNAHHRARVLLGLTPDRGVPVAWGWRGRTLGQAVTNGPQQLWLRLASLPAGSGDLFWWDGATAARSLPLTLPRPTLHSVTDWSDGRWQYRAELYDRTPPAAASSTFLTEDPDLPARWWADLRRSLDTLSEVETDREAVRQHRLDRLMPLLLGARVETHSPIAWTTCHGDFHFANLCGPSLLLLDWEGWGRAPAGYDAARLHIAALFTPRTAQRVRTELAAHLDTPAGRFAELVVITELLEAVSQGTGVELGSALRARAQLLLGRRSAPSQGSERSRRRQAGATRGGIPVSSLDV</sequence>
<dbReference type="SUPFAM" id="SSF56112">
    <property type="entry name" value="Protein kinase-like (PK-like)"/>
    <property type="match status" value="1"/>
</dbReference>
<accession>A0ABV6V0J1</accession>
<gene>
    <name evidence="2" type="ORF">ACEZDJ_38370</name>
</gene>
<dbReference type="EMBL" id="JBHEZZ010000039">
    <property type="protein sequence ID" value="MFC1407166.1"/>
    <property type="molecule type" value="Genomic_DNA"/>
</dbReference>
<name>A0ABV6V0J1_9ACTN</name>
<dbReference type="Gene3D" id="3.90.1200.10">
    <property type="match status" value="1"/>
</dbReference>
<dbReference type="Proteomes" id="UP001592528">
    <property type="component" value="Unassembled WGS sequence"/>
</dbReference>
<comment type="caution">
    <text evidence="2">The sequence shown here is derived from an EMBL/GenBank/DDBJ whole genome shotgun (WGS) entry which is preliminary data.</text>
</comment>
<keyword evidence="3" id="KW-1185">Reference proteome</keyword>
<evidence type="ECO:0000313" key="3">
    <source>
        <dbReference type="Proteomes" id="UP001592528"/>
    </source>
</evidence>
<evidence type="ECO:0000256" key="1">
    <source>
        <dbReference type="SAM" id="MobiDB-lite"/>
    </source>
</evidence>
<dbReference type="InterPro" id="IPR011009">
    <property type="entry name" value="Kinase-like_dom_sf"/>
</dbReference>
<dbReference type="RefSeq" id="WP_030266287.1">
    <property type="nucleotide sequence ID" value="NZ_JBHEZZ010000039.1"/>
</dbReference>
<proteinExistence type="predicted"/>
<reference evidence="2 3" key="1">
    <citation type="submission" date="2024-09" db="EMBL/GenBank/DDBJ databases">
        <authorList>
            <person name="Lee S.D."/>
        </authorList>
    </citation>
    <scope>NUCLEOTIDE SEQUENCE [LARGE SCALE GENOMIC DNA]</scope>
    <source>
        <strain evidence="2 3">N1-5</strain>
    </source>
</reference>
<evidence type="ECO:0008006" key="4">
    <source>
        <dbReference type="Google" id="ProtNLM"/>
    </source>
</evidence>
<feature type="region of interest" description="Disordered" evidence="1">
    <location>
        <begin position="277"/>
        <end position="306"/>
    </location>
</feature>
<evidence type="ECO:0000313" key="2">
    <source>
        <dbReference type="EMBL" id="MFC1407166.1"/>
    </source>
</evidence>